<protein>
    <submittedName>
        <fullName evidence="2">Uncharacterized protein</fullName>
    </submittedName>
</protein>
<accession>A0ABS2W5X3</accession>
<evidence type="ECO:0000313" key="3">
    <source>
        <dbReference type="Proteomes" id="UP000760472"/>
    </source>
</evidence>
<evidence type="ECO:0000313" key="2">
    <source>
        <dbReference type="EMBL" id="MBN0987100.1"/>
    </source>
</evidence>
<keyword evidence="1" id="KW-0812">Transmembrane</keyword>
<dbReference type="RefSeq" id="WP_205211312.1">
    <property type="nucleotide sequence ID" value="NZ_JAFFZO010000024.1"/>
</dbReference>
<dbReference type="Proteomes" id="UP000760472">
    <property type="component" value="Unassembled WGS sequence"/>
</dbReference>
<gene>
    <name evidence="2" type="ORF">JW498_07005</name>
</gene>
<feature type="transmembrane region" description="Helical" evidence="1">
    <location>
        <begin position="24"/>
        <end position="42"/>
    </location>
</feature>
<feature type="transmembrane region" description="Helical" evidence="1">
    <location>
        <begin position="103"/>
        <end position="121"/>
    </location>
</feature>
<keyword evidence="1" id="KW-1133">Transmembrane helix</keyword>
<proteinExistence type="predicted"/>
<keyword evidence="3" id="KW-1185">Reference proteome</keyword>
<feature type="transmembrane region" description="Helical" evidence="1">
    <location>
        <begin position="54"/>
        <end position="72"/>
    </location>
</feature>
<dbReference type="EMBL" id="JAFFZP010000008">
    <property type="protein sequence ID" value="MBN0987100.1"/>
    <property type="molecule type" value="Genomic_DNA"/>
</dbReference>
<comment type="caution">
    <text evidence="2">The sequence shown here is derived from an EMBL/GenBank/DDBJ whole genome shotgun (WGS) entry which is preliminary data.</text>
</comment>
<evidence type="ECO:0000256" key="1">
    <source>
        <dbReference type="SAM" id="Phobius"/>
    </source>
</evidence>
<reference evidence="2 3" key="1">
    <citation type="submission" date="2021-02" db="EMBL/GenBank/DDBJ databases">
        <title>A novel species of genus Amphritea isolated from a fishpond in China.</title>
        <authorList>
            <person name="Lu H."/>
        </authorList>
    </citation>
    <scope>NUCLEOTIDE SEQUENCE [LARGE SCALE GENOMIC DNA]</scope>
    <source>
        <strain evidence="2 3">RP18W</strain>
    </source>
</reference>
<organism evidence="2 3">
    <name type="scientific">Amphritea pacifica</name>
    <dbReference type="NCBI Taxonomy" id="2811233"/>
    <lineage>
        <taxon>Bacteria</taxon>
        <taxon>Pseudomonadati</taxon>
        <taxon>Pseudomonadota</taxon>
        <taxon>Gammaproteobacteria</taxon>
        <taxon>Oceanospirillales</taxon>
        <taxon>Oceanospirillaceae</taxon>
        <taxon>Amphritea</taxon>
    </lineage>
</organism>
<sequence length="123" mass="13595">MRTPAIKMLYEHKKMSVRKLLEPIWPWIAISVITLVASFIFHKLGCKELSFDRGGALVCLYGVILGFIYAKFGPVSGAFSEVIVKPNGEQVIYIPGEEFKKHLYAGFALSGIGTLIWAFGASV</sequence>
<name>A0ABS2W5X3_9GAMM</name>
<keyword evidence="1" id="KW-0472">Membrane</keyword>